<evidence type="ECO:0000313" key="6">
    <source>
        <dbReference type="Proteomes" id="UP000313359"/>
    </source>
</evidence>
<name>A0A5C2RUD6_9APHY</name>
<feature type="coiled-coil region" evidence="1">
    <location>
        <begin position="78"/>
        <end position="112"/>
    </location>
</feature>
<dbReference type="PANTHER" id="PTHR31005:SF8">
    <property type="entry name" value="DUF4139 DOMAIN-CONTAINING PROTEIN"/>
    <property type="match status" value="1"/>
</dbReference>
<dbReference type="InterPro" id="IPR037291">
    <property type="entry name" value="DUF4139"/>
</dbReference>
<sequence>MLSKTVQLEAANHPVKSVVIFQSSTAEVTRGFKVKLQGGRNVIQVSGLSSNIDQASPRIHAEGASVFDLCCDVTRPSLVGLNAKEEELHAKKEELVAERKIQREEYDSLNEAMRLPLAAKAGAELESFMESILVRKRRATKIILDADREIAKLEREISLLGKGRKGTTTGTVSATIGAKHEGEVEVLLSYLVTGVSWTPSYDLRATTTGDGQTSSSVTLHYSASIAQFTGEDWTDASLTLSTANSQTLESLSIPSADPLKISPVVMVPSPKSARFRSEPNDRRYRSRSPMYGRTYYQRSRSPVYAGRERARRSRTPSPASPHERRTYDDNGRPDPAAVTAQSAGAQVPAVKRNPLSLSYRVDGPVSLPSDGLGHRISIAVLEFMADLQYVCVPRKETSMFIEASIENTSEYQLLAGPVNVFVDNGFVTKTSLQLVNVGEDFVCVLGVDTALKVSYTQQSRTEQDVIRNFVDPSKTDIRTLTTTVMNGHTVDITGIIVRDAVPLGDEDAKIKVTLQKPEGLSAAKEGEVVSVSTGSDLKDVKVRWTAVKDGRGGEKDGLYEWVCGIPAGDQVTLQAEWTARGPAVTQWEEVSAAEVSGR</sequence>
<dbReference type="Proteomes" id="UP000313359">
    <property type="component" value="Unassembled WGS sequence"/>
</dbReference>
<gene>
    <name evidence="5" type="ORF">L227DRAFT_615858</name>
</gene>
<dbReference type="NCBIfam" id="TIGR02231">
    <property type="entry name" value="mucoidy inhibitor MuiA family protein"/>
    <property type="match status" value="1"/>
</dbReference>
<reference evidence="5" key="1">
    <citation type="journal article" date="2018" name="Genome Biol. Evol.">
        <title>Genomics and development of Lentinus tigrinus, a white-rot wood-decaying mushroom with dimorphic fruiting bodies.</title>
        <authorList>
            <person name="Wu B."/>
            <person name="Xu Z."/>
            <person name="Knudson A."/>
            <person name="Carlson A."/>
            <person name="Chen N."/>
            <person name="Kovaka S."/>
            <person name="LaButti K."/>
            <person name="Lipzen A."/>
            <person name="Pennachio C."/>
            <person name="Riley R."/>
            <person name="Schakwitz W."/>
            <person name="Umezawa K."/>
            <person name="Ohm R.A."/>
            <person name="Grigoriev I.V."/>
            <person name="Nagy L.G."/>
            <person name="Gibbons J."/>
            <person name="Hibbett D."/>
        </authorList>
    </citation>
    <scope>NUCLEOTIDE SEQUENCE [LARGE SCALE GENOMIC DNA]</scope>
    <source>
        <strain evidence="5">ALCF2SS1-6</strain>
    </source>
</reference>
<evidence type="ECO:0008006" key="7">
    <source>
        <dbReference type="Google" id="ProtNLM"/>
    </source>
</evidence>
<accession>A0A5C2RUD6</accession>
<feature type="region of interest" description="Disordered" evidence="2">
    <location>
        <begin position="271"/>
        <end position="346"/>
    </location>
</feature>
<dbReference type="InterPro" id="IPR025554">
    <property type="entry name" value="DUF4140"/>
</dbReference>
<feature type="compositionally biased region" description="Basic and acidic residues" evidence="2">
    <location>
        <begin position="321"/>
        <end position="332"/>
    </location>
</feature>
<keyword evidence="1" id="KW-0175">Coiled coil</keyword>
<feature type="domain" description="DUF4140" evidence="4">
    <location>
        <begin position="18"/>
        <end position="112"/>
    </location>
</feature>
<dbReference type="Pfam" id="PF13598">
    <property type="entry name" value="DUF4139"/>
    <property type="match status" value="1"/>
</dbReference>
<organism evidence="5 6">
    <name type="scientific">Lentinus tigrinus ALCF2SS1-6</name>
    <dbReference type="NCBI Taxonomy" id="1328759"/>
    <lineage>
        <taxon>Eukaryota</taxon>
        <taxon>Fungi</taxon>
        <taxon>Dikarya</taxon>
        <taxon>Basidiomycota</taxon>
        <taxon>Agaricomycotina</taxon>
        <taxon>Agaricomycetes</taxon>
        <taxon>Polyporales</taxon>
        <taxon>Polyporaceae</taxon>
        <taxon>Lentinus</taxon>
    </lineage>
</organism>
<dbReference type="STRING" id="1328759.A0A5C2RUD6"/>
<dbReference type="InterPro" id="IPR011935">
    <property type="entry name" value="CHP02231"/>
</dbReference>
<evidence type="ECO:0000259" key="3">
    <source>
        <dbReference type="Pfam" id="PF13598"/>
    </source>
</evidence>
<evidence type="ECO:0000256" key="2">
    <source>
        <dbReference type="SAM" id="MobiDB-lite"/>
    </source>
</evidence>
<dbReference type="EMBL" id="ML122301">
    <property type="protein sequence ID" value="RPD54841.1"/>
    <property type="molecule type" value="Genomic_DNA"/>
</dbReference>
<evidence type="ECO:0000313" key="5">
    <source>
        <dbReference type="EMBL" id="RPD54841.1"/>
    </source>
</evidence>
<dbReference type="PANTHER" id="PTHR31005">
    <property type="entry name" value="DUF4139 DOMAIN-CONTAINING PROTEIN"/>
    <property type="match status" value="1"/>
</dbReference>
<keyword evidence="6" id="KW-1185">Reference proteome</keyword>
<evidence type="ECO:0000256" key="1">
    <source>
        <dbReference type="SAM" id="Coils"/>
    </source>
</evidence>
<evidence type="ECO:0000259" key="4">
    <source>
        <dbReference type="Pfam" id="PF13600"/>
    </source>
</evidence>
<protein>
    <recommendedName>
        <fullName evidence="7">DUF4139 domain-containing protein</fullName>
    </recommendedName>
</protein>
<proteinExistence type="predicted"/>
<dbReference type="AlphaFoldDB" id="A0A5C2RUD6"/>
<feature type="domain" description="DUF4139" evidence="3">
    <location>
        <begin position="188"/>
        <end position="582"/>
    </location>
</feature>
<dbReference type="Pfam" id="PF13600">
    <property type="entry name" value="DUF4140"/>
    <property type="match status" value="1"/>
</dbReference>
<dbReference type="OrthoDB" id="10068793at2759"/>